<dbReference type="PROSITE" id="PS51760">
    <property type="entry name" value="GH10_2"/>
    <property type="match status" value="1"/>
</dbReference>
<dbReference type="PRINTS" id="PR00134">
    <property type="entry name" value="GLHYDRLASE10"/>
</dbReference>
<sequence length="383" mass="42438">MTEHPTRRTMLAGMAALAGTGLVGRGAVAAVAAGPSLDTLAKARGMRFGTAVNGRPAGTDSGSRANPAYAALVTGECGLVVAENEMKWQALRPAPDRFDFARFDAMIDWADRQHLAMRGHNLLWHQDKWLPRWMATHDFGRDRRRAGERMLVQHIETVCRRYGRRIRSYDVVNEAVTPATGALYDTALSRAIGGAEPTLDLAFRTARAAAPHAQLVYNDYMSWEPGNDRHRAGVLTLLEGFKARGVPVDALGVQSHIMTQPAGSDATAREAEWRRFLDAVTGMGYGLVITELDVRDNNLPADPNVRDRAVADYTRAYCDLMFSYPQLRDVLVWGMSDRYSWIEGFEPRKDGARRRPCPYDDRFNPKPMRDSLAAAFAAAADRT</sequence>
<proteinExistence type="inferred from homology"/>
<dbReference type="RefSeq" id="WP_184113352.1">
    <property type="nucleotide sequence ID" value="NZ_JACHNY010000003.1"/>
</dbReference>
<keyword evidence="3 11" id="KW-0858">Xylan degradation</keyword>
<dbReference type="EC" id="3.2.1.8" evidence="9"/>
<keyword evidence="7 9" id="KW-0326">Glycosidase</keyword>
<dbReference type="Gene3D" id="3.20.20.80">
    <property type="entry name" value="Glycosidases"/>
    <property type="match status" value="1"/>
</dbReference>
<dbReference type="PANTHER" id="PTHR31490:SF88">
    <property type="entry name" value="BETA-XYLANASE"/>
    <property type="match status" value="1"/>
</dbReference>
<dbReference type="PANTHER" id="PTHR31490">
    <property type="entry name" value="GLYCOSYL HYDROLASE"/>
    <property type="match status" value="1"/>
</dbReference>
<dbReference type="Pfam" id="PF00331">
    <property type="entry name" value="Glyco_hydro_10"/>
    <property type="match status" value="1"/>
</dbReference>
<dbReference type="Proteomes" id="UP000574769">
    <property type="component" value="Unassembled WGS sequence"/>
</dbReference>
<comment type="caution">
    <text evidence="11">The sequence shown here is derived from an EMBL/GenBank/DDBJ whole genome shotgun (WGS) entry which is preliminary data.</text>
</comment>
<evidence type="ECO:0000256" key="6">
    <source>
        <dbReference type="ARBA" id="ARBA00023277"/>
    </source>
</evidence>
<evidence type="ECO:0000256" key="8">
    <source>
        <dbReference type="ARBA" id="ARBA00023326"/>
    </source>
</evidence>
<evidence type="ECO:0000259" key="10">
    <source>
        <dbReference type="PROSITE" id="PS51760"/>
    </source>
</evidence>
<feature type="domain" description="GH10" evidence="10">
    <location>
        <begin position="58"/>
        <end position="375"/>
    </location>
</feature>
<evidence type="ECO:0000313" key="12">
    <source>
        <dbReference type="Proteomes" id="UP000574769"/>
    </source>
</evidence>
<organism evidence="11 12">
    <name type="scientific">Sphingomonas abaci</name>
    <dbReference type="NCBI Taxonomy" id="237611"/>
    <lineage>
        <taxon>Bacteria</taxon>
        <taxon>Pseudomonadati</taxon>
        <taxon>Pseudomonadota</taxon>
        <taxon>Alphaproteobacteria</taxon>
        <taxon>Sphingomonadales</taxon>
        <taxon>Sphingomonadaceae</taxon>
        <taxon>Sphingomonas</taxon>
    </lineage>
</organism>
<reference evidence="11 12" key="1">
    <citation type="submission" date="2020-08" db="EMBL/GenBank/DDBJ databases">
        <title>Genomic Encyclopedia of Type Strains, Phase IV (KMG-IV): sequencing the most valuable type-strain genomes for metagenomic binning, comparative biology and taxonomic classification.</title>
        <authorList>
            <person name="Goeker M."/>
        </authorList>
    </citation>
    <scope>NUCLEOTIDE SEQUENCE [LARGE SCALE GENOMIC DNA]</scope>
    <source>
        <strain evidence="11 12">DSM 15867</strain>
    </source>
</reference>
<dbReference type="EMBL" id="JACHNY010000003">
    <property type="protein sequence ID" value="MBB4617475.1"/>
    <property type="molecule type" value="Genomic_DNA"/>
</dbReference>
<evidence type="ECO:0000256" key="7">
    <source>
        <dbReference type="ARBA" id="ARBA00023295"/>
    </source>
</evidence>
<dbReference type="SMART" id="SM00633">
    <property type="entry name" value="Glyco_10"/>
    <property type="match status" value="1"/>
</dbReference>
<keyword evidence="12" id="KW-1185">Reference proteome</keyword>
<comment type="catalytic activity">
    <reaction evidence="1 9">
        <text>Endohydrolysis of (1-&gt;4)-beta-D-xylosidic linkages in xylans.</text>
        <dbReference type="EC" id="3.2.1.8"/>
    </reaction>
</comment>
<dbReference type="InterPro" id="IPR001000">
    <property type="entry name" value="GH10_dom"/>
</dbReference>
<dbReference type="SUPFAM" id="SSF51445">
    <property type="entry name" value="(Trans)glycosidases"/>
    <property type="match status" value="1"/>
</dbReference>
<evidence type="ECO:0000256" key="5">
    <source>
        <dbReference type="ARBA" id="ARBA00022801"/>
    </source>
</evidence>
<gene>
    <name evidence="11" type="ORF">GGQ96_001603</name>
</gene>
<dbReference type="GO" id="GO:0031176">
    <property type="term" value="F:endo-1,4-beta-xylanase activity"/>
    <property type="evidence" value="ECO:0007669"/>
    <property type="project" value="UniProtKB-EC"/>
</dbReference>
<dbReference type="GO" id="GO:0045493">
    <property type="term" value="P:xylan catabolic process"/>
    <property type="evidence" value="ECO:0007669"/>
    <property type="project" value="UniProtKB-KW"/>
</dbReference>
<keyword evidence="4" id="KW-0732">Signal</keyword>
<name>A0A7W7AJR0_9SPHN</name>
<dbReference type="InterPro" id="IPR044846">
    <property type="entry name" value="GH10"/>
</dbReference>
<evidence type="ECO:0000256" key="2">
    <source>
        <dbReference type="ARBA" id="ARBA00007495"/>
    </source>
</evidence>
<dbReference type="InterPro" id="IPR017853">
    <property type="entry name" value="GH"/>
</dbReference>
<dbReference type="AlphaFoldDB" id="A0A7W7AJR0"/>
<protein>
    <recommendedName>
        <fullName evidence="9">Beta-xylanase</fullName>
        <ecNumber evidence="9">3.2.1.8</ecNumber>
    </recommendedName>
</protein>
<keyword evidence="8 9" id="KW-0624">Polysaccharide degradation</keyword>
<dbReference type="InterPro" id="IPR006311">
    <property type="entry name" value="TAT_signal"/>
</dbReference>
<evidence type="ECO:0000256" key="3">
    <source>
        <dbReference type="ARBA" id="ARBA00022651"/>
    </source>
</evidence>
<evidence type="ECO:0000313" key="11">
    <source>
        <dbReference type="EMBL" id="MBB4617475.1"/>
    </source>
</evidence>
<accession>A0A7W7AJR0</accession>
<keyword evidence="5 9" id="KW-0378">Hydrolase</keyword>
<evidence type="ECO:0000256" key="4">
    <source>
        <dbReference type="ARBA" id="ARBA00022729"/>
    </source>
</evidence>
<evidence type="ECO:0000256" key="9">
    <source>
        <dbReference type="RuleBase" id="RU361174"/>
    </source>
</evidence>
<comment type="similarity">
    <text evidence="2 9">Belongs to the glycosyl hydrolase 10 (cellulase F) family.</text>
</comment>
<keyword evidence="6 9" id="KW-0119">Carbohydrate metabolism</keyword>
<dbReference type="PROSITE" id="PS51318">
    <property type="entry name" value="TAT"/>
    <property type="match status" value="1"/>
</dbReference>
<evidence type="ECO:0000256" key="1">
    <source>
        <dbReference type="ARBA" id="ARBA00000681"/>
    </source>
</evidence>